<dbReference type="AlphaFoldDB" id="A0A8H5FAH5"/>
<comment type="caution">
    <text evidence="2">The sequence shown here is derived from an EMBL/GenBank/DDBJ whole genome shotgun (WGS) entry which is preliminary data.</text>
</comment>
<evidence type="ECO:0000256" key="1">
    <source>
        <dbReference type="SAM" id="MobiDB-lite"/>
    </source>
</evidence>
<proteinExistence type="predicted"/>
<accession>A0A8H5FAH5</accession>
<name>A0A8H5FAH5_9AGAR</name>
<feature type="region of interest" description="Disordered" evidence="1">
    <location>
        <begin position="148"/>
        <end position="296"/>
    </location>
</feature>
<feature type="compositionally biased region" description="Low complexity" evidence="1">
    <location>
        <begin position="166"/>
        <end position="190"/>
    </location>
</feature>
<dbReference type="OrthoDB" id="2793736at2759"/>
<organism evidence="2 3">
    <name type="scientific">Psilocybe cf. subviscida</name>
    <dbReference type="NCBI Taxonomy" id="2480587"/>
    <lineage>
        <taxon>Eukaryota</taxon>
        <taxon>Fungi</taxon>
        <taxon>Dikarya</taxon>
        <taxon>Basidiomycota</taxon>
        <taxon>Agaricomycotina</taxon>
        <taxon>Agaricomycetes</taxon>
        <taxon>Agaricomycetidae</taxon>
        <taxon>Agaricales</taxon>
        <taxon>Agaricineae</taxon>
        <taxon>Strophariaceae</taxon>
        <taxon>Psilocybe</taxon>
    </lineage>
</organism>
<protein>
    <submittedName>
        <fullName evidence="2">Uncharacterized protein</fullName>
    </submittedName>
</protein>
<dbReference type="Proteomes" id="UP000567179">
    <property type="component" value="Unassembled WGS sequence"/>
</dbReference>
<feature type="compositionally biased region" description="Polar residues" evidence="1">
    <location>
        <begin position="256"/>
        <end position="265"/>
    </location>
</feature>
<keyword evidence="3" id="KW-1185">Reference proteome</keyword>
<sequence length="296" mass="32883">MPHSSADGFAIETGHDFRSESRLLSCTMLRYESAITNLTYRVGYLVHFLSACKELLELIKVADANFMSCQEQIVIAFEVARKTLESAGVRLYTWALCPANLVPHKGAYIDLLRMLQAHEHCVDNTLRKRVRVLLMPLTSTLSISEHDQMRIDKASSSRTKPPHTVTAATTACSNSVSSASDSDTDYSSSSEGEDEYMSMPPPSALVDPTKVSSRHIPYSKPRPRKLWDSHEIPTSSEGRGSRGTSRRRSTSKEQENTAPASSQSYRPPKQRFGIFLTGKSSMNSTTRKDWVGPPAH</sequence>
<gene>
    <name evidence="2" type="ORF">D9619_008987</name>
</gene>
<evidence type="ECO:0000313" key="3">
    <source>
        <dbReference type="Proteomes" id="UP000567179"/>
    </source>
</evidence>
<evidence type="ECO:0000313" key="2">
    <source>
        <dbReference type="EMBL" id="KAF5329729.1"/>
    </source>
</evidence>
<reference evidence="2 3" key="1">
    <citation type="journal article" date="2020" name="ISME J.">
        <title>Uncovering the hidden diversity of litter-decomposition mechanisms in mushroom-forming fungi.</title>
        <authorList>
            <person name="Floudas D."/>
            <person name="Bentzer J."/>
            <person name="Ahren D."/>
            <person name="Johansson T."/>
            <person name="Persson P."/>
            <person name="Tunlid A."/>
        </authorList>
    </citation>
    <scope>NUCLEOTIDE SEQUENCE [LARGE SCALE GENOMIC DNA]</scope>
    <source>
        <strain evidence="2 3">CBS 101986</strain>
    </source>
</reference>
<dbReference type="EMBL" id="JAACJJ010000002">
    <property type="protein sequence ID" value="KAF5329729.1"/>
    <property type="molecule type" value="Genomic_DNA"/>
</dbReference>